<dbReference type="AlphaFoldDB" id="A0A7Z7PN09"/>
<sequence length="120" mass="13295">MPDNVQVGRAHEVKPQLIDNEKVRKVQKRVLIGKAKGAKNFVMRLFTVEEGGYSPLHSHPWEHEVYIVSGNATVVTNNGEQPAQAGSYVFVPANALHQFKNTGKGNLEFICVIPNTAEEE</sequence>
<dbReference type="InterPro" id="IPR011051">
    <property type="entry name" value="RmlC_Cupin_sf"/>
</dbReference>
<dbReference type="KEGG" id="minf:MESINF_0233"/>
<dbReference type="EMBL" id="LS974202">
    <property type="protein sequence ID" value="SSC11682.1"/>
    <property type="molecule type" value="Genomic_DNA"/>
</dbReference>
<name>A0A7Z7PN09_9BACT</name>
<proteinExistence type="predicted"/>
<evidence type="ECO:0000313" key="3">
    <source>
        <dbReference type="Proteomes" id="UP000250796"/>
    </source>
</evidence>
<evidence type="ECO:0000259" key="1">
    <source>
        <dbReference type="Pfam" id="PF07883"/>
    </source>
</evidence>
<dbReference type="SUPFAM" id="SSF51182">
    <property type="entry name" value="RmlC-like cupins"/>
    <property type="match status" value="1"/>
</dbReference>
<dbReference type="Proteomes" id="UP000250796">
    <property type="component" value="Chromosome MESINF"/>
</dbReference>
<reference evidence="2 3" key="1">
    <citation type="submission" date="2017-01" db="EMBL/GenBank/DDBJ databases">
        <authorList>
            <person name="Erauso G."/>
        </authorList>
    </citation>
    <scope>NUCLEOTIDE SEQUENCE [LARGE SCALE GENOMIC DNA]</scope>
    <source>
        <strain evidence="2">MESINF1</strain>
    </source>
</reference>
<organism evidence="2 3">
    <name type="scientific">Mesotoga infera</name>
    <dbReference type="NCBI Taxonomy" id="1236046"/>
    <lineage>
        <taxon>Bacteria</taxon>
        <taxon>Thermotogati</taxon>
        <taxon>Thermotogota</taxon>
        <taxon>Thermotogae</taxon>
        <taxon>Kosmotogales</taxon>
        <taxon>Kosmotogaceae</taxon>
        <taxon>Mesotoga</taxon>
    </lineage>
</organism>
<dbReference type="Pfam" id="PF07883">
    <property type="entry name" value="Cupin_2"/>
    <property type="match status" value="1"/>
</dbReference>
<protein>
    <submittedName>
        <fullName evidence="2">Cupin 2 conserved barrel domain protein</fullName>
    </submittedName>
</protein>
<keyword evidence="3" id="KW-1185">Reference proteome</keyword>
<feature type="domain" description="Cupin type-2" evidence="1">
    <location>
        <begin position="45"/>
        <end position="112"/>
    </location>
</feature>
<evidence type="ECO:0000313" key="2">
    <source>
        <dbReference type="EMBL" id="SSC11682.1"/>
    </source>
</evidence>
<dbReference type="PANTHER" id="PTHR37694">
    <property type="entry name" value="SLR8022 PROTEIN"/>
    <property type="match status" value="1"/>
</dbReference>
<dbReference type="PANTHER" id="PTHR37694:SF1">
    <property type="entry name" value="SLR8022 PROTEIN"/>
    <property type="match status" value="1"/>
</dbReference>
<dbReference type="CDD" id="cd02222">
    <property type="entry name" value="cupin_TM1459-like"/>
    <property type="match status" value="1"/>
</dbReference>
<gene>
    <name evidence="2" type="ORF">MESINF_0233</name>
</gene>
<dbReference type="InterPro" id="IPR013096">
    <property type="entry name" value="Cupin_2"/>
</dbReference>
<dbReference type="RefSeq" id="WP_169698131.1">
    <property type="nucleotide sequence ID" value="NZ_LS974202.1"/>
</dbReference>
<accession>A0A7Z7PN09</accession>
<dbReference type="InterPro" id="IPR014710">
    <property type="entry name" value="RmlC-like_jellyroll"/>
</dbReference>
<dbReference type="Gene3D" id="2.60.120.10">
    <property type="entry name" value="Jelly Rolls"/>
    <property type="match status" value="1"/>
</dbReference>